<feature type="domain" description="PAS" evidence="10">
    <location>
        <begin position="41"/>
        <end position="86"/>
    </location>
</feature>
<dbReference type="CDD" id="cd00130">
    <property type="entry name" value="PAS"/>
    <property type="match status" value="2"/>
</dbReference>
<dbReference type="SUPFAM" id="SSF47384">
    <property type="entry name" value="Homodimeric domain of signal transducing histidine kinase"/>
    <property type="match status" value="1"/>
</dbReference>
<sequence>MTSNKTTQEFLSSILQGSFNGIMAFKSVRDEKSEIIDFEWIYVNDIASELVGISSSELVGSRLLDVLPGNKEAGLFERYKGVVESREKVTFEQYYPGEAINKWFRISAVHLDDGFTVNFQDISDLKEALIEIETQEKKYRQLFQESIDPIFLADEKLNILECNQAFQGLFCEEDVKKTLKVKSLFADSSDFDRFYELCQNQGKIDEFEAELLNADSKKRHCLIHIVPLENESKKIKSYLGVVRDLTKRKRAERELVMAEKLSMTGKISRTIGHEVRNPLTNLSLALDQLRDELGEEREDSEIYLQIIERNLKRISKLISDLLDSSKIKELCLEKRSLNEVVNSTLSLVEDRLKLRNMVLEKSFEEDLPDILIDEDQLKVALLNLMINAIEAMEDDQGVLSIRTYEEDDYVNLDIIDNGSGISPENQSKLFEPFFTAKKEGTGLGLVTVQNIIQSHRGDIEVESEPGAGTKFRLCFPIGVEE</sequence>
<dbReference type="NCBIfam" id="TIGR00229">
    <property type="entry name" value="sensory_box"/>
    <property type="match status" value="1"/>
</dbReference>
<protein>
    <recommendedName>
        <fullName evidence="2">histidine kinase</fullName>
        <ecNumber evidence="2">2.7.13.3</ecNumber>
    </recommendedName>
</protein>
<dbReference type="InterPro" id="IPR013656">
    <property type="entry name" value="PAS_4"/>
</dbReference>
<keyword evidence="8" id="KW-0902">Two-component regulatory system</keyword>
<dbReference type="Pfam" id="PF02518">
    <property type="entry name" value="HATPase_c"/>
    <property type="match status" value="1"/>
</dbReference>
<evidence type="ECO:0000256" key="8">
    <source>
        <dbReference type="ARBA" id="ARBA00023012"/>
    </source>
</evidence>
<dbReference type="SUPFAM" id="SSF55785">
    <property type="entry name" value="PYP-like sensor domain (PAS domain)"/>
    <property type="match status" value="2"/>
</dbReference>
<dbReference type="InterPro" id="IPR003594">
    <property type="entry name" value="HATPase_dom"/>
</dbReference>
<dbReference type="PROSITE" id="PS50112">
    <property type="entry name" value="PAS"/>
    <property type="match status" value="1"/>
</dbReference>
<keyword evidence="6" id="KW-0418">Kinase</keyword>
<comment type="caution">
    <text evidence="12">The sequence shown here is derived from an EMBL/GenBank/DDBJ whole genome shotgun (WGS) entry which is preliminary data.</text>
</comment>
<dbReference type="EMBL" id="JAUEPH010000006">
    <property type="protein sequence ID" value="MDN3205227.1"/>
    <property type="molecule type" value="Genomic_DNA"/>
</dbReference>
<organism evidence="12 13">
    <name type="scientific">Algoriphagus sediminis</name>
    <dbReference type="NCBI Taxonomy" id="3057113"/>
    <lineage>
        <taxon>Bacteria</taxon>
        <taxon>Pseudomonadati</taxon>
        <taxon>Bacteroidota</taxon>
        <taxon>Cytophagia</taxon>
        <taxon>Cytophagales</taxon>
        <taxon>Cyclobacteriaceae</taxon>
        <taxon>Algoriphagus</taxon>
    </lineage>
</organism>
<gene>
    <name evidence="12" type="ORF">QVH07_13775</name>
</gene>
<evidence type="ECO:0000256" key="7">
    <source>
        <dbReference type="ARBA" id="ARBA00022840"/>
    </source>
</evidence>
<keyword evidence="5" id="KW-0547">Nucleotide-binding</keyword>
<dbReference type="InterPro" id="IPR001610">
    <property type="entry name" value="PAC"/>
</dbReference>
<feature type="domain" description="PAC" evidence="11">
    <location>
        <begin position="205"/>
        <end position="257"/>
    </location>
</feature>
<dbReference type="InterPro" id="IPR005467">
    <property type="entry name" value="His_kinase_dom"/>
</dbReference>
<dbReference type="InterPro" id="IPR004358">
    <property type="entry name" value="Sig_transdc_His_kin-like_C"/>
</dbReference>
<evidence type="ECO:0000256" key="5">
    <source>
        <dbReference type="ARBA" id="ARBA00022741"/>
    </source>
</evidence>
<dbReference type="Gene3D" id="3.30.565.10">
    <property type="entry name" value="Histidine kinase-like ATPase, C-terminal domain"/>
    <property type="match status" value="1"/>
</dbReference>
<dbReference type="InterPro" id="IPR000700">
    <property type="entry name" value="PAS-assoc_C"/>
</dbReference>
<dbReference type="InterPro" id="IPR013767">
    <property type="entry name" value="PAS_fold"/>
</dbReference>
<evidence type="ECO:0000256" key="4">
    <source>
        <dbReference type="ARBA" id="ARBA00022679"/>
    </source>
</evidence>
<dbReference type="SMART" id="SM00388">
    <property type="entry name" value="HisKA"/>
    <property type="match status" value="1"/>
</dbReference>
<evidence type="ECO:0000259" key="9">
    <source>
        <dbReference type="PROSITE" id="PS50109"/>
    </source>
</evidence>
<dbReference type="GO" id="GO:0005524">
    <property type="term" value="F:ATP binding"/>
    <property type="evidence" value="ECO:0007669"/>
    <property type="project" value="UniProtKB-KW"/>
</dbReference>
<dbReference type="InterPro" id="IPR003661">
    <property type="entry name" value="HisK_dim/P_dom"/>
</dbReference>
<dbReference type="PRINTS" id="PR00344">
    <property type="entry name" value="BCTRLSENSOR"/>
</dbReference>
<evidence type="ECO:0000256" key="3">
    <source>
        <dbReference type="ARBA" id="ARBA00022553"/>
    </source>
</evidence>
<feature type="domain" description="Histidine kinase" evidence="9">
    <location>
        <begin position="270"/>
        <end position="479"/>
    </location>
</feature>
<dbReference type="Proteomes" id="UP001171916">
    <property type="component" value="Unassembled WGS sequence"/>
</dbReference>
<evidence type="ECO:0000313" key="12">
    <source>
        <dbReference type="EMBL" id="MDN3205227.1"/>
    </source>
</evidence>
<proteinExistence type="predicted"/>
<dbReference type="InterPro" id="IPR035965">
    <property type="entry name" value="PAS-like_dom_sf"/>
</dbReference>
<dbReference type="PANTHER" id="PTHR43065">
    <property type="entry name" value="SENSOR HISTIDINE KINASE"/>
    <property type="match status" value="1"/>
</dbReference>
<evidence type="ECO:0000256" key="1">
    <source>
        <dbReference type="ARBA" id="ARBA00000085"/>
    </source>
</evidence>
<evidence type="ECO:0000259" key="11">
    <source>
        <dbReference type="PROSITE" id="PS50113"/>
    </source>
</evidence>
<dbReference type="Gene3D" id="3.30.450.20">
    <property type="entry name" value="PAS domain"/>
    <property type="match status" value="2"/>
</dbReference>
<evidence type="ECO:0000259" key="10">
    <source>
        <dbReference type="PROSITE" id="PS50112"/>
    </source>
</evidence>
<dbReference type="SMART" id="SM00387">
    <property type="entry name" value="HATPase_c"/>
    <property type="match status" value="1"/>
</dbReference>
<keyword evidence="4" id="KW-0808">Transferase</keyword>
<dbReference type="Pfam" id="PF00512">
    <property type="entry name" value="HisKA"/>
    <property type="match status" value="1"/>
</dbReference>
<dbReference type="Pfam" id="PF00989">
    <property type="entry name" value="PAS"/>
    <property type="match status" value="1"/>
</dbReference>
<evidence type="ECO:0000256" key="6">
    <source>
        <dbReference type="ARBA" id="ARBA00022777"/>
    </source>
</evidence>
<dbReference type="SMART" id="SM00091">
    <property type="entry name" value="PAS"/>
    <property type="match status" value="2"/>
</dbReference>
<keyword evidence="3" id="KW-0597">Phosphoprotein</keyword>
<keyword evidence="13" id="KW-1185">Reference proteome</keyword>
<dbReference type="InterPro" id="IPR036097">
    <property type="entry name" value="HisK_dim/P_sf"/>
</dbReference>
<dbReference type="Gene3D" id="1.10.287.130">
    <property type="match status" value="1"/>
</dbReference>
<reference evidence="12" key="1">
    <citation type="submission" date="2023-06" db="EMBL/GenBank/DDBJ databases">
        <title>Robiginitalea aurantiacus sp. nov. and Algoriphagus sediminis sp. nov., isolated from coastal sediment.</title>
        <authorList>
            <person name="Zhou Z.Y."/>
            <person name="An J."/>
            <person name="Jia Y.W."/>
            <person name="Du Z.J."/>
        </authorList>
    </citation>
    <scope>NUCLEOTIDE SEQUENCE</scope>
    <source>
        <strain evidence="12">C2-7</strain>
    </source>
</reference>
<dbReference type="RefSeq" id="WP_290001340.1">
    <property type="nucleotide sequence ID" value="NZ_JAUEPH010000006.1"/>
</dbReference>
<dbReference type="PANTHER" id="PTHR43065:SF10">
    <property type="entry name" value="PEROXIDE STRESS-ACTIVATED HISTIDINE KINASE MAK3"/>
    <property type="match status" value="1"/>
</dbReference>
<dbReference type="InterPro" id="IPR000014">
    <property type="entry name" value="PAS"/>
</dbReference>
<evidence type="ECO:0000256" key="2">
    <source>
        <dbReference type="ARBA" id="ARBA00012438"/>
    </source>
</evidence>
<accession>A0ABT7YFF3</accession>
<dbReference type="Pfam" id="PF08448">
    <property type="entry name" value="PAS_4"/>
    <property type="match status" value="1"/>
</dbReference>
<keyword evidence="7 12" id="KW-0067">ATP-binding</keyword>
<dbReference type="EC" id="2.7.13.3" evidence="2"/>
<dbReference type="PROSITE" id="PS50113">
    <property type="entry name" value="PAC"/>
    <property type="match status" value="1"/>
</dbReference>
<comment type="catalytic activity">
    <reaction evidence="1">
        <text>ATP + protein L-histidine = ADP + protein N-phospho-L-histidine.</text>
        <dbReference type="EC" id="2.7.13.3"/>
    </reaction>
</comment>
<name>A0ABT7YFF3_9BACT</name>
<dbReference type="CDD" id="cd00082">
    <property type="entry name" value="HisKA"/>
    <property type="match status" value="1"/>
</dbReference>
<dbReference type="SUPFAM" id="SSF55874">
    <property type="entry name" value="ATPase domain of HSP90 chaperone/DNA topoisomerase II/histidine kinase"/>
    <property type="match status" value="1"/>
</dbReference>
<dbReference type="SMART" id="SM00086">
    <property type="entry name" value="PAC"/>
    <property type="match status" value="1"/>
</dbReference>
<dbReference type="PROSITE" id="PS50109">
    <property type="entry name" value="HIS_KIN"/>
    <property type="match status" value="1"/>
</dbReference>
<evidence type="ECO:0000313" key="13">
    <source>
        <dbReference type="Proteomes" id="UP001171916"/>
    </source>
</evidence>
<dbReference type="InterPro" id="IPR036890">
    <property type="entry name" value="HATPase_C_sf"/>
</dbReference>